<evidence type="ECO:0000313" key="9">
    <source>
        <dbReference type="EMBL" id="USW57124.1"/>
    </source>
</evidence>
<evidence type="ECO:0000256" key="6">
    <source>
        <dbReference type="SAM" id="Phobius"/>
    </source>
</evidence>
<feature type="region of interest" description="Disordered" evidence="5">
    <location>
        <begin position="599"/>
        <end position="710"/>
    </location>
</feature>
<feature type="transmembrane region" description="Helical" evidence="6">
    <location>
        <begin position="106"/>
        <end position="125"/>
    </location>
</feature>
<evidence type="ECO:0000259" key="7">
    <source>
        <dbReference type="Pfam" id="PF11710"/>
    </source>
</evidence>
<keyword evidence="4 6" id="KW-0472">Membrane</keyword>
<feature type="region of interest" description="Disordered" evidence="5">
    <location>
        <begin position="373"/>
        <end position="392"/>
    </location>
</feature>
<feature type="transmembrane region" description="Helical" evidence="6">
    <location>
        <begin position="74"/>
        <end position="94"/>
    </location>
</feature>
<feature type="compositionally biased region" description="Basic and acidic residues" evidence="5">
    <location>
        <begin position="684"/>
        <end position="696"/>
    </location>
</feature>
<gene>
    <name evidence="9" type="ORF">Slin15195_G104430</name>
</gene>
<feature type="region of interest" description="Disordered" evidence="5">
    <location>
        <begin position="268"/>
        <end position="307"/>
    </location>
</feature>
<dbReference type="PANTHER" id="PTHR23112:SF37">
    <property type="entry name" value="G PROTEIN-COUPLED RECEPTOR GPR1"/>
    <property type="match status" value="1"/>
</dbReference>
<dbReference type="InterPro" id="IPR023041">
    <property type="entry name" value="Glucose_rcpt_Git3-like_N"/>
</dbReference>
<reference evidence="9" key="1">
    <citation type="submission" date="2022-06" db="EMBL/GenBank/DDBJ databases">
        <title>Complete genome sequences of two strains of the flax pathogen Septoria linicola.</title>
        <authorList>
            <person name="Lapalu N."/>
            <person name="Simon A."/>
            <person name="Demenou B."/>
            <person name="Paumier D."/>
            <person name="Guillot M.-P."/>
            <person name="Gout L."/>
            <person name="Valade R."/>
        </authorList>
    </citation>
    <scope>NUCLEOTIDE SEQUENCE</scope>
    <source>
        <strain evidence="9">SE15195</strain>
    </source>
</reference>
<dbReference type="SUPFAM" id="SSF81321">
    <property type="entry name" value="Family A G protein-coupled receptor-like"/>
    <property type="match status" value="1"/>
</dbReference>
<feature type="compositionally biased region" description="Basic residues" evidence="5">
    <location>
        <begin position="623"/>
        <end position="632"/>
    </location>
</feature>
<dbReference type="GO" id="GO:0005886">
    <property type="term" value="C:plasma membrane"/>
    <property type="evidence" value="ECO:0007669"/>
    <property type="project" value="TreeGrafter"/>
</dbReference>
<feature type="compositionally biased region" description="Polar residues" evidence="5">
    <location>
        <begin position="280"/>
        <end position="289"/>
    </location>
</feature>
<dbReference type="GO" id="GO:0007189">
    <property type="term" value="P:adenylate cyclase-activating G protein-coupled receptor signaling pathway"/>
    <property type="evidence" value="ECO:0007669"/>
    <property type="project" value="TreeGrafter"/>
</dbReference>
<evidence type="ECO:0000256" key="2">
    <source>
        <dbReference type="ARBA" id="ARBA00022692"/>
    </source>
</evidence>
<feature type="domain" description="Glucose receptor Git3-like N-terminal" evidence="7">
    <location>
        <begin position="70"/>
        <end position="260"/>
    </location>
</feature>
<dbReference type="AlphaFoldDB" id="A0A9Q9AXA3"/>
<dbReference type="Pfam" id="PF11710">
    <property type="entry name" value="Git3"/>
    <property type="match status" value="1"/>
</dbReference>
<evidence type="ECO:0000259" key="8">
    <source>
        <dbReference type="Pfam" id="PF11970"/>
    </source>
</evidence>
<feature type="transmembrane region" description="Helical" evidence="6">
    <location>
        <begin position="506"/>
        <end position="530"/>
    </location>
</feature>
<feature type="compositionally biased region" description="Basic and acidic residues" evidence="5">
    <location>
        <begin position="635"/>
        <end position="669"/>
    </location>
</feature>
<dbReference type="OrthoDB" id="5368598at2759"/>
<dbReference type="InterPro" id="IPR022596">
    <property type="entry name" value="GPR1/2/3_C"/>
</dbReference>
<feature type="compositionally biased region" description="Polar residues" evidence="5">
    <location>
        <begin position="414"/>
        <end position="431"/>
    </location>
</feature>
<keyword evidence="3 6" id="KW-1133">Transmembrane helix</keyword>
<evidence type="ECO:0000256" key="1">
    <source>
        <dbReference type="ARBA" id="ARBA00004141"/>
    </source>
</evidence>
<dbReference type="Proteomes" id="UP001056384">
    <property type="component" value="Chromosome 9"/>
</dbReference>
<feature type="compositionally biased region" description="Polar residues" evidence="5">
    <location>
        <begin position="599"/>
        <end position="620"/>
    </location>
</feature>
<feature type="compositionally biased region" description="Acidic residues" evidence="5">
    <location>
        <begin position="698"/>
        <end position="710"/>
    </location>
</feature>
<keyword evidence="9" id="KW-0675">Receptor</keyword>
<feature type="transmembrane region" description="Helical" evidence="6">
    <location>
        <begin position="472"/>
        <end position="491"/>
    </location>
</feature>
<proteinExistence type="predicted"/>
<feature type="region of interest" description="Disordered" evidence="5">
    <location>
        <begin position="412"/>
        <end position="435"/>
    </location>
</feature>
<dbReference type="Gene3D" id="1.20.1070.10">
    <property type="entry name" value="Rhodopsin 7-helix transmembrane proteins"/>
    <property type="match status" value="1"/>
</dbReference>
<dbReference type="Pfam" id="PF11970">
    <property type="entry name" value="GPR_Gpa2_C"/>
    <property type="match status" value="1"/>
</dbReference>
<dbReference type="GO" id="GO:0004930">
    <property type="term" value="F:G protein-coupled receptor activity"/>
    <property type="evidence" value="ECO:0007669"/>
    <property type="project" value="TreeGrafter"/>
</dbReference>
<comment type="subcellular location">
    <subcellularLocation>
        <location evidence="1">Membrane</location>
        <topology evidence="1">Multi-pass membrane protein</topology>
    </subcellularLocation>
</comment>
<feature type="transmembrane region" description="Helical" evidence="6">
    <location>
        <begin position="187"/>
        <end position="206"/>
    </location>
</feature>
<feature type="compositionally biased region" description="Low complexity" evidence="5">
    <location>
        <begin position="290"/>
        <end position="304"/>
    </location>
</feature>
<name>A0A9Q9AXA3_9PEZI</name>
<dbReference type="EMBL" id="CP099426">
    <property type="protein sequence ID" value="USW57124.1"/>
    <property type="molecule type" value="Genomic_DNA"/>
</dbReference>
<feature type="transmembrane region" description="Helical" evidence="6">
    <location>
        <begin position="145"/>
        <end position="167"/>
    </location>
</feature>
<organism evidence="9 10">
    <name type="scientific">Septoria linicola</name>
    <dbReference type="NCBI Taxonomy" id="215465"/>
    <lineage>
        <taxon>Eukaryota</taxon>
        <taxon>Fungi</taxon>
        <taxon>Dikarya</taxon>
        <taxon>Ascomycota</taxon>
        <taxon>Pezizomycotina</taxon>
        <taxon>Dothideomycetes</taxon>
        <taxon>Dothideomycetidae</taxon>
        <taxon>Mycosphaerellales</taxon>
        <taxon>Mycosphaerellaceae</taxon>
        <taxon>Septoria</taxon>
    </lineage>
</organism>
<dbReference type="PANTHER" id="PTHR23112">
    <property type="entry name" value="G PROTEIN-COUPLED RECEPTOR 157-RELATED"/>
    <property type="match status" value="1"/>
</dbReference>
<sequence>MASNDVLADALQGRGIGLAPTSTSPLLRPASAFPAAIYDQLSLSLQTRSASLGYNPDFNASALLAKRQQNQLQIIASTFSSVSILAAICAIYWFCMMRRNFRRDLVLLLIIGDFWKSTWFLVFSTTTLAKGHIYTSSNFCQATGYFLQLGLEACDCAIFLMSLHMMLQIFPPKNSFLGADGLYRIRYWVLAGWLVVPNAMTSIAFSNTGPAFVSQGGFCSLPIRPIWFRLALSWIPRYLIWIFVMGVAIRIYRHVGYEFKVFGQENDQTSSAGIPDHSPGATSNAPTTKSSAMQRQMSSQSDAATVEKQAISENDIAPDDDSMLAPMSHRALNDLSVLPRTADFGRRQSVPNWVSPFGTTIADVSNLPLPGPIPLTSRSMPSSRRGSRQVSIGNGVGAEDFAAAPIELTKPRGSVSTMASRQSGGEQSAQEAPSPALAPINEHRTNTAATSAAGNVAKRAMQSRRKAIQRQLRLLFIYPVVYLLLWIFPFISHSLNYSNYYAQHPIFALSVLNIFCQNIMGFCDVCIFCWREKPWRHIPGSDGTFFGSFLFWKYCFSRQWIDEQRRKSSAFPSLNQEKATEETSQSGLIGSIKRWSMSITGQTSTHRPSNASMLGTQSTPPRVKPRMHRRTRSGGSDRRVLQAEQAHERLARERADYEQHRRSLQDRRTSAVSAHQQQQQATQPERKEWWDRHMSISDDLDDDDGTERVR</sequence>
<accession>A0A9Q9AXA3</accession>
<evidence type="ECO:0000256" key="4">
    <source>
        <dbReference type="ARBA" id="ARBA00023136"/>
    </source>
</evidence>
<feature type="domain" description="G protein-coupled receptor GPR1/2/3 C-terminal" evidence="8">
    <location>
        <begin position="463"/>
        <end position="537"/>
    </location>
</feature>
<keyword evidence="10" id="KW-1185">Reference proteome</keyword>
<protein>
    <submittedName>
        <fullName evidence="9">G protein-coupled receptor GPR1</fullName>
    </submittedName>
</protein>
<evidence type="ECO:0000256" key="5">
    <source>
        <dbReference type="SAM" id="MobiDB-lite"/>
    </source>
</evidence>
<feature type="transmembrane region" description="Helical" evidence="6">
    <location>
        <begin position="226"/>
        <end position="252"/>
    </location>
</feature>
<evidence type="ECO:0000313" key="10">
    <source>
        <dbReference type="Proteomes" id="UP001056384"/>
    </source>
</evidence>
<evidence type="ECO:0000256" key="3">
    <source>
        <dbReference type="ARBA" id="ARBA00022989"/>
    </source>
</evidence>
<keyword evidence="2 6" id="KW-0812">Transmembrane</keyword>